<sequence>MEEPRPSKRARPLWSKVGKGKAARKSTTGLQNQVVVNFPGPQSRYSADSQNKSKNNNTKKTIKYETQKKKTTMLSESLIDMSLYSEVSVKHMLHEGDQHCLKKFCIGGSDRKVGCSWSQFRGNHGNGIEYVSRSISEINHMRKDDHRAKVTYFIFDFDSDSNDFMSKKLVFADRKVDLYQTVRMEQDIVIINIPNCGDDGMFAM</sequence>
<comment type="caution">
    <text evidence="2">The sequence shown here is derived from an EMBL/GenBank/DDBJ whole genome shotgun (WGS) entry which is preliminary data.</text>
</comment>
<evidence type="ECO:0000256" key="1">
    <source>
        <dbReference type="SAM" id="MobiDB-lite"/>
    </source>
</evidence>
<accession>A0A1R0GR97</accession>
<dbReference type="EMBL" id="LSSL01004498">
    <property type="protein sequence ID" value="OLY79405.1"/>
    <property type="molecule type" value="Genomic_DNA"/>
</dbReference>
<proteinExistence type="predicted"/>
<dbReference type="AlphaFoldDB" id="A0A1R0GR97"/>
<feature type="non-terminal residue" evidence="2">
    <location>
        <position position="204"/>
    </location>
</feature>
<name>A0A1R0GR97_9FUNG</name>
<keyword evidence="3" id="KW-1185">Reference proteome</keyword>
<organism evidence="2 3">
    <name type="scientific">Smittium mucronatum</name>
    <dbReference type="NCBI Taxonomy" id="133383"/>
    <lineage>
        <taxon>Eukaryota</taxon>
        <taxon>Fungi</taxon>
        <taxon>Fungi incertae sedis</taxon>
        <taxon>Zoopagomycota</taxon>
        <taxon>Kickxellomycotina</taxon>
        <taxon>Harpellomycetes</taxon>
        <taxon>Harpellales</taxon>
        <taxon>Legeriomycetaceae</taxon>
        <taxon>Smittium</taxon>
    </lineage>
</organism>
<dbReference type="Proteomes" id="UP000187455">
    <property type="component" value="Unassembled WGS sequence"/>
</dbReference>
<protein>
    <submittedName>
        <fullName evidence="2">Uncharacterized protein</fullName>
    </submittedName>
</protein>
<evidence type="ECO:0000313" key="2">
    <source>
        <dbReference type="EMBL" id="OLY79405.1"/>
    </source>
</evidence>
<feature type="compositionally biased region" description="Polar residues" evidence="1">
    <location>
        <begin position="25"/>
        <end position="35"/>
    </location>
</feature>
<feature type="region of interest" description="Disordered" evidence="1">
    <location>
        <begin position="1"/>
        <end position="59"/>
    </location>
</feature>
<reference evidence="2 3" key="1">
    <citation type="journal article" date="2016" name="Mol. Biol. Evol.">
        <title>Genome-Wide Survey of Gut Fungi (Harpellales) Reveals the First Horizontally Transferred Ubiquitin Gene from a Mosquito Host.</title>
        <authorList>
            <person name="Wang Y."/>
            <person name="White M.M."/>
            <person name="Kvist S."/>
            <person name="Moncalvo J.M."/>
        </authorList>
    </citation>
    <scope>NUCLEOTIDE SEQUENCE [LARGE SCALE GENOMIC DNA]</scope>
    <source>
        <strain evidence="2 3">ALG-7-W6</strain>
    </source>
</reference>
<evidence type="ECO:0000313" key="3">
    <source>
        <dbReference type="Proteomes" id="UP000187455"/>
    </source>
</evidence>
<gene>
    <name evidence="2" type="ORF">AYI68_g6530</name>
</gene>